<protein>
    <submittedName>
        <fullName evidence="7">Methylmalonyl Co-A mutase-associated GTPase MeaB</fullName>
    </submittedName>
</protein>
<evidence type="ECO:0000256" key="5">
    <source>
        <dbReference type="ARBA" id="ARBA00023186"/>
    </source>
</evidence>
<comment type="caution">
    <text evidence="7">The sequence shown here is derived from an EMBL/GenBank/DDBJ whole genome shotgun (WGS) entry which is preliminary data.</text>
</comment>
<comment type="similarity">
    <text evidence="1">Belongs to the SIMIBI class G3E GTPase family. ArgK/MeaB subfamily.</text>
</comment>
<dbReference type="EMBL" id="JAGSND010000002">
    <property type="protein sequence ID" value="MBR0596945.1"/>
    <property type="molecule type" value="Genomic_DNA"/>
</dbReference>
<evidence type="ECO:0000256" key="3">
    <source>
        <dbReference type="ARBA" id="ARBA00022801"/>
    </source>
</evidence>
<reference evidence="7" key="1">
    <citation type="submission" date="2021-04" db="EMBL/GenBank/DDBJ databases">
        <title>Sinoanaerobacter chloroacetimidivorans sp. nov., an obligate anaerobic bacterium isolated from anaerobic sludge.</title>
        <authorList>
            <person name="Bao Y."/>
        </authorList>
    </citation>
    <scope>NUCLEOTIDE SEQUENCE</scope>
    <source>
        <strain evidence="7">BAD-6</strain>
    </source>
</reference>
<dbReference type="GO" id="GO:0005525">
    <property type="term" value="F:GTP binding"/>
    <property type="evidence" value="ECO:0007669"/>
    <property type="project" value="UniProtKB-KW"/>
</dbReference>
<keyword evidence="3" id="KW-0378">Hydrolase</keyword>
<dbReference type="Gene3D" id="3.40.50.300">
    <property type="entry name" value="P-loop containing nucleotide triphosphate hydrolases"/>
    <property type="match status" value="1"/>
</dbReference>
<sequence>MNLLDEFKKGSKRAIGRLISEVENKTEIGLQIMKQLGDLPEKSVVVGITGPPGAGKSTLIYQLTKKMISQGSTVGIIAVDPSSPLSGGALLGDRIRMSELSGENNVFIRSMASRGSLGGISEAVYGAVEVLKHCKMDYILIETVGVGQSEVEIRNLADFVIFVTVPGLGDDIQAEKAGVLEIADLIVLNKADREDADHALRYLENSVRLSEDYDSESYVSVLSAVAVKDQGIDEILNKIKEGKHFNET</sequence>
<keyword evidence="8" id="KW-1185">Reference proteome</keyword>
<dbReference type="InterPro" id="IPR027417">
    <property type="entry name" value="P-loop_NTPase"/>
</dbReference>
<dbReference type="InterPro" id="IPR005129">
    <property type="entry name" value="GTPase_ArgK"/>
</dbReference>
<evidence type="ECO:0000259" key="6">
    <source>
        <dbReference type="SMART" id="SM00382"/>
    </source>
</evidence>
<evidence type="ECO:0000256" key="1">
    <source>
        <dbReference type="ARBA" id="ARBA00009625"/>
    </source>
</evidence>
<name>A0A8J7W0Y8_9FIRM</name>
<dbReference type="InterPro" id="IPR003593">
    <property type="entry name" value="AAA+_ATPase"/>
</dbReference>
<feature type="domain" description="AAA+ ATPase" evidence="6">
    <location>
        <begin position="42"/>
        <end position="193"/>
    </location>
</feature>
<dbReference type="RefSeq" id="WP_227017077.1">
    <property type="nucleotide sequence ID" value="NZ_JAGSND010000002.1"/>
</dbReference>
<dbReference type="AlphaFoldDB" id="A0A8J7W0Y8"/>
<dbReference type="SUPFAM" id="SSF52540">
    <property type="entry name" value="P-loop containing nucleoside triphosphate hydrolases"/>
    <property type="match status" value="1"/>
</dbReference>
<dbReference type="InterPro" id="IPR052040">
    <property type="entry name" value="GTPase/Isobutyryl-CoA_mutase"/>
</dbReference>
<dbReference type="Pfam" id="PF03308">
    <property type="entry name" value="MeaB"/>
    <property type="match status" value="1"/>
</dbReference>
<keyword evidence="5" id="KW-0143">Chaperone</keyword>
<evidence type="ECO:0000313" key="8">
    <source>
        <dbReference type="Proteomes" id="UP000675664"/>
    </source>
</evidence>
<dbReference type="PANTHER" id="PTHR43087">
    <property type="entry name" value="LYSINE/ARGININE/ORNITHINE TRANSPORT SYSTEM KINASE"/>
    <property type="match status" value="1"/>
</dbReference>
<organism evidence="7 8">
    <name type="scientific">Sinanaerobacter chloroacetimidivorans</name>
    <dbReference type="NCBI Taxonomy" id="2818044"/>
    <lineage>
        <taxon>Bacteria</taxon>
        <taxon>Bacillati</taxon>
        <taxon>Bacillota</taxon>
        <taxon>Clostridia</taxon>
        <taxon>Peptostreptococcales</taxon>
        <taxon>Anaerovoracaceae</taxon>
        <taxon>Sinanaerobacter</taxon>
    </lineage>
</organism>
<dbReference type="Proteomes" id="UP000675664">
    <property type="component" value="Unassembled WGS sequence"/>
</dbReference>
<evidence type="ECO:0000313" key="7">
    <source>
        <dbReference type="EMBL" id="MBR0596945.1"/>
    </source>
</evidence>
<keyword evidence="2" id="KW-0547">Nucleotide-binding</keyword>
<accession>A0A8J7W0Y8</accession>
<evidence type="ECO:0000256" key="4">
    <source>
        <dbReference type="ARBA" id="ARBA00023134"/>
    </source>
</evidence>
<gene>
    <name evidence="7" type="primary">meaB</name>
    <name evidence="7" type="ORF">KCX82_03590</name>
</gene>
<dbReference type="SMART" id="SM00382">
    <property type="entry name" value="AAA"/>
    <property type="match status" value="1"/>
</dbReference>
<dbReference type="GO" id="GO:0003924">
    <property type="term" value="F:GTPase activity"/>
    <property type="evidence" value="ECO:0007669"/>
    <property type="project" value="InterPro"/>
</dbReference>
<proteinExistence type="inferred from homology"/>
<keyword evidence="4" id="KW-0342">GTP-binding</keyword>
<dbReference type="PANTHER" id="PTHR43087:SF1">
    <property type="entry name" value="LAO_AO TRANSPORT SYSTEM ATPASE"/>
    <property type="match status" value="1"/>
</dbReference>
<dbReference type="NCBIfam" id="TIGR00750">
    <property type="entry name" value="lao"/>
    <property type="match status" value="1"/>
</dbReference>
<reference evidence="7" key="2">
    <citation type="submission" date="2021-04" db="EMBL/GenBank/DDBJ databases">
        <authorList>
            <person name="Liu J."/>
        </authorList>
    </citation>
    <scope>NUCLEOTIDE SEQUENCE</scope>
    <source>
        <strain evidence="7">BAD-6</strain>
    </source>
</reference>
<evidence type="ECO:0000256" key="2">
    <source>
        <dbReference type="ARBA" id="ARBA00022741"/>
    </source>
</evidence>